<evidence type="ECO:0000313" key="2">
    <source>
        <dbReference type="Proteomes" id="UP001321473"/>
    </source>
</evidence>
<sequence length="139" mass="14957">MMGTPDAVAARTLIDALGLPITPEEYMAAVDKIYEEIFPKAELMPGAERLVRHLHAHGIPMAIATSSKPASFGLKMSGYRDLLALFHHVVCSGGDPEVKHGKPHPDIFLIAASRFEEKPPSEKTFGSTVRSGYQCGAGV</sequence>
<evidence type="ECO:0000313" key="1">
    <source>
        <dbReference type="EMBL" id="KAK8780525.1"/>
    </source>
</evidence>
<reference evidence="1 2" key="1">
    <citation type="journal article" date="2023" name="Arcadia Sci">
        <title>De novo assembly of a long-read Amblyomma americanum tick genome.</title>
        <authorList>
            <person name="Chou S."/>
            <person name="Poskanzer K.E."/>
            <person name="Rollins M."/>
            <person name="Thuy-Boun P.S."/>
        </authorList>
    </citation>
    <scope>NUCLEOTIDE SEQUENCE [LARGE SCALE GENOMIC DNA]</scope>
    <source>
        <strain evidence="1">F_SG_1</strain>
        <tissue evidence="1">Salivary glands</tissue>
    </source>
</reference>
<comment type="caution">
    <text evidence="1">The sequence shown here is derived from an EMBL/GenBank/DDBJ whole genome shotgun (WGS) entry which is preliminary data.</text>
</comment>
<dbReference type="InterPro" id="IPR023214">
    <property type="entry name" value="HAD_sf"/>
</dbReference>
<dbReference type="PANTHER" id="PTHR18901">
    <property type="entry name" value="2-DEOXYGLUCOSE-6-PHOSPHATE PHOSPHATASE 2"/>
    <property type="match status" value="1"/>
</dbReference>
<name>A0AAQ4F144_AMBAM</name>
<dbReference type="AlphaFoldDB" id="A0AAQ4F144"/>
<protein>
    <submittedName>
        <fullName evidence="1">Uncharacterized protein</fullName>
    </submittedName>
</protein>
<dbReference type="PANTHER" id="PTHR18901:SF38">
    <property type="entry name" value="PSEUDOURIDINE-5'-PHOSPHATASE"/>
    <property type="match status" value="1"/>
</dbReference>
<keyword evidence="2" id="KW-1185">Reference proteome</keyword>
<dbReference type="SUPFAM" id="SSF56784">
    <property type="entry name" value="HAD-like"/>
    <property type="match status" value="1"/>
</dbReference>
<dbReference type="InterPro" id="IPR023198">
    <property type="entry name" value="PGP-like_dom2"/>
</dbReference>
<dbReference type="EMBL" id="JARKHS020008747">
    <property type="protein sequence ID" value="KAK8780525.1"/>
    <property type="molecule type" value="Genomic_DNA"/>
</dbReference>
<dbReference type="Pfam" id="PF00702">
    <property type="entry name" value="Hydrolase"/>
    <property type="match status" value="1"/>
</dbReference>
<gene>
    <name evidence="1" type="ORF">V5799_018132</name>
</gene>
<accession>A0AAQ4F144</accession>
<dbReference type="InterPro" id="IPR036412">
    <property type="entry name" value="HAD-like_sf"/>
</dbReference>
<dbReference type="Gene3D" id="1.10.150.240">
    <property type="entry name" value="Putative phosphatase, domain 2"/>
    <property type="match status" value="1"/>
</dbReference>
<proteinExistence type="predicted"/>
<dbReference type="GO" id="GO:0016791">
    <property type="term" value="F:phosphatase activity"/>
    <property type="evidence" value="ECO:0007669"/>
    <property type="project" value="TreeGrafter"/>
</dbReference>
<dbReference type="Proteomes" id="UP001321473">
    <property type="component" value="Unassembled WGS sequence"/>
</dbReference>
<dbReference type="Gene3D" id="3.40.50.1000">
    <property type="entry name" value="HAD superfamily/HAD-like"/>
    <property type="match status" value="1"/>
</dbReference>
<organism evidence="1 2">
    <name type="scientific">Amblyomma americanum</name>
    <name type="common">Lone star tick</name>
    <dbReference type="NCBI Taxonomy" id="6943"/>
    <lineage>
        <taxon>Eukaryota</taxon>
        <taxon>Metazoa</taxon>
        <taxon>Ecdysozoa</taxon>
        <taxon>Arthropoda</taxon>
        <taxon>Chelicerata</taxon>
        <taxon>Arachnida</taxon>
        <taxon>Acari</taxon>
        <taxon>Parasitiformes</taxon>
        <taxon>Ixodida</taxon>
        <taxon>Ixodoidea</taxon>
        <taxon>Ixodidae</taxon>
        <taxon>Amblyomminae</taxon>
        <taxon>Amblyomma</taxon>
    </lineage>
</organism>